<accession>A0A8J9V635</accession>
<evidence type="ECO:0000313" key="2">
    <source>
        <dbReference type="EMBL" id="CAH0732022.1"/>
    </source>
</evidence>
<keyword evidence="1" id="KW-0812">Transmembrane</keyword>
<evidence type="ECO:0000256" key="1">
    <source>
        <dbReference type="SAM" id="Phobius"/>
    </source>
</evidence>
<dbReference type="OrthoDB" id="7477935at2759"/>
<sequence>MQNMYKSLIDFTEATKSSFDPINDPRHYVMESMTLALLLIIIFAPSIFASSLHTDVNKIKIALHDMMLDERDRNKLQDMQQFINYVDARPFKFHNDPLHYVMESVSLALFLIIIFAPSMFASSLHTDVNKIKTALHDMMLDERELKVPQINKSYDDDDVLLADSGHGGQSQ</sequence>
<feature type="non-terminal residue" evidence="2">
    <location>
        <position position="171"/>
    </location>
</feature>
<feature type="transmembrane region" description="Helical" evidence="1">
    <location>
        <begin position="28"/>
        <end position="48"/>
    </location>
</feature>
<dbReference type="AlphaFoldDB" id="A0A8J9V635"/>
<keyword evidence="1" id="KW-0472">Membrane</keyword>
<protein>
    <submittedName>
        <fullName evidence="2">Uncharacterized protein</fullName>
    </submittedName>
</protein>
<name>A0A8J9V635_9NEOP</name>
<keyword evidence="3" id="KW-1185">Reference proteome</keyword>
<feature type="transmembrane region" description="Helical" evidence="1">
    <location>
        <begin position="100"/>
        <end position="122"/>
    </location>
</feature>
<keyword evidence="1" id="KW-1133">Transmembrane helix</keyword>
<evidence type="ECO:0000313" key="3">
    <source>
        <dbReference type="Proteomes" id="UP000838878"/>
    </source>
</evidence>
<dbReference type="Proteomes" id="UP000838878">
    <property type="component" value="Chromosome 9"/>
</dbReference>
<gene>
    <name evidence="2" type="ORF">BINO364_LOCUS16773</name>
</gene>
<organism evidence="2 3">
    <name type="scientific">Brenthis ino</name>
    <name type="common">lesser marbled fritillary</name>
    <dbReference type="NCBI Taxonomy" id="405034"/>
    <lineage>
        <taxon>Eukaryota</taxon>
        <taxon>Metazoa</taxon>
        <taxon>Ecdysozoa</taxon>
        <taxon>Arthropoda</taxon>
        <taxon>Hexapoda</taxon>
        <taxon>Insecta</taxon>
        <taxon>Pterygota</taxon>
        <taxon>Neoptera</taxon>
        <taxon>Endopterygota</taxon>
        <taxon>Lepidoptera</taxon>
        <taxon>Glossata</taxon>
        <taxon>Ditrysia</taxon>
        <taxon>Papilionoidea</taxon>
        <taxon>Nymphalidae</taxon>
        <taxon>Heliconiinae</taxon>
        <taxon>Argynnini</taxon>
        <taxon>Brenthis</taxon>
    </lineage>
</organism>
<dbReference type="EMBL" id="OV170229">
    <property type="protein sequence ID" value="CAH0732022.1"/>
    <property type="molecule type" value="Genomic_DNA"/>
</dbReference>
<reference evidence="2" key="1">
    <citation type="submission" date="2021-12" db="EMBL/GenBank/DDBJ databases">
        <authorList>
            <person name="Martin H S."/>
        </authorList>
    </citation>
    <scope>NUCLEOTIDE SEQUENCE</scope>
</reference>
<proteinExistence type="predicted"/>